<dbReference type="Gene3D" id="1.20.1250.20">
    <property type="entry name" value="MFS general substrate transporter like domains"/>
    <property type="match status" value="2"/>
</dbReference>
<evidence type="ECO:0000256" key="3">
    <source>
        <dbReference type="ARBA" id="ARBA00022475"/>
    </source>
</evidence>
<feature type="transmembrane region" description="Helical" evidence="7">
    <location>
        <begin position="230"/>
        <end position="255"/>
    </location>
</feature>
<dbReference type="PANTHER" id="PTHR23517:SF3">
    <property type="entry name" value="INTEGRAL MEMBRANE TRANSPORT PROTEIN"/>
    <property type="match status" value="1"/>
</dbReference>
<feature type="transmembrane region" description="Helical" evidence="7">
    <location>
        <begin position="28"/>
        <end position="56"/>
    </location>
</feature>
<gene>
    <name evidence="9" type="ORF">Lwal_1786</name>
</gene>
<dbReference type="PANTHER" id="PTHR23517">
    <property type="entry name" value="RESISTANCE PROTEIN MDTM, PUTATIVE-RELATED-RELATED"/>
    <property type="match status" value="1"/>
</dbReference>
<dbReference type="Proteomes" id="UP000054729">
    <property type="component" value="Unassembled WGS sequence"/>
</dbReference>
<dbReference type="GO" id="GO:0022857">
    <property type="term" value="F:transmembrane transporter activity"/>
    <property type="evidence" value="ECO:0007669"/>
    <property type="project" value="InterPro"/>
</dbReference>
<dbReference type="InterPro" id="IPR020846">
    <property type="entry name" value="MFS_dom"/>
</dbReference>
<feature type="transmembrane region" description="Helical" evidence="7">
    <location>
        <begin position="267"/>
        <end position="286"/>
    </location>
</feature>
<feature type="transmembrane region" description="Helical" evidence="7">
    <location>
        <begin position="151"/>
        <end position="173"/>
    </location>
</feature>
<keyword evidence="3" id="KW-1003">Cell membrane</keyword>
<feature type="transmembrane region" description="Helical" evidence="7">
    <location>
        <begin position="185"/>
        <end position="204"/>
    </location>
</feature>
<evidence type="ECO:0000256" key="7">
    <source>
        <dbReference type="SAM" id="Phobius"/>
    </source>
</evidence>
<dbReference type="PATRIC" id="fig|66969.6.peg.1945"/>
<keyword evidence="6 7" id="KW-0472">Membrane</keyword>
<dbReference type="Pfam" id="PF07690">
    <property type="entry name" value="MFS_1"/>
    <property type="match status" value="1"/>
</dbReference>
<evidence type="ECO:0000313" key="10">
    <source>
        <dbReference type="Proteomes" id="UP000054729"/>
    </source>
</evidence>
<accession>A0A0W1AAI2</accession>
<keyword evidence="10" id="KW-1185">Reference proteome</keyword>
<feature type="transmembrane region" description="Helical" evidence="7">
    <location>
        <begin position="395"/>
        <end position="416"/>
    </location>
</feature>
<feature type="transmembrane region" description="Helical" evidence="7">
    <location>
        <begin position="324"/>
        <end position="341"/>
    </location>
</feature>
<feature type="transmembrane region" description="Helical" evidence="7">
    <location>
        <begin position="120"/>
        <end position="139"/>
    </location>
</feature>
<dbReference type="PROSITE" id="PS50850">
    <property type="entry name" value="MFS"/>
    <property type="match status" value="1"/>
</dbReference>
<dbReference type="InterPro" id="IPR050171">
    <property type="entry name" value="MFS_Transporters"/>
</dbReference>
<reference evidence="9 10" key="1">
    <citation type="submission" date="2015-11" db="EMBL/GenBank/DDBJ databases">
        <title>Genomic analysis of 38 Legionella species identifies large and diverse effector repertoires.</title>
        <authorList>
            <person name="Burstein D."/>
            <person name="Amaro F."/>
            <person name="Zusman T."/>
            <person name="Lifshitz Z."/>
            <person name="Cohen O."/>
            <person name="Gilbert J.A."/>
            <person name="Pupko T."/>
            <person name="Shuman H.A."/>
            <person name="Segal G."/>
        </authorList>
    </citation>
    <scope>NUCLEOTIDE SEQUENCE [LARGE SCALE GENOMIC DNA]</scope>
    <source>
        <strain evidence="9 10">ATCC 51914</strain>
    </source>
</reference>
<organism evidence="9 10">
    <name type="scientific">Legionella waltersii</name>
    <dbReference type="NCBI Taxonomy" id="66969"/>
    <lineage>
        <taxon>Bacteria</taxon>
        <taxon>Pseudomonadati</taxon>
        <taxon>Pseudomonadota</taxon>
        <taxon>Gammaproteobacteria</taxon>
        <taxon>Legionellales</taxon>
        <taxon>Legionellaceae</taxon>
        <taxon>Legionella</taxon>
    </lineage>
</organism>
<dbReference type="SUPFAM" id="SSF103473">
    <property type="entry name" value="MFS general substrate transporter"/>
    <property type="match status" value="1"/>
</dbReference>
<dbReference type="AlphaFoldDB" id="A0A0W1AAI2"/>
<sequence length="420" mass="46291">MLNAIYLNILYRHPMTSTQNAPIQSRQIILWLVGVMFLLFQFFLQLSSGIVIGAIMHEQHLSALNAGLLSSSFYYVYTSLQIPVGILFDRYNARWLITINACLCALGCFLFASGESFGQLILGRLVIGMGSAFAFVGLSHQLREHFPIKQYAFMIGLSETLGFTLTVIGMIGMGSFITQFGWRSFIYSAGFSGFIIAFLCWLFIPNSKPLPAKPINYGGQLLSITKNGLAWINGLFVCLEFSVITVFSAMWAVPFLQLKMNCSLEQASILTSMTLLGAGLSCPVLGYLSTRLNKRKPIIHFSCLSTALLLLICLYSPIQSYFTMGLLLFTIGLTCGAYMLAYSISNELAPAQFLSTCTGFTNTIAMLSAPLLQPLVGYILDLLNNNHGHYTLNDYQTGLLIVPFALILASTLASFLPEKK</sequence>
<feature type="transmembrane region" description="Helical" evidence="7">
    <location>
        <begin position="298"/>
        <end position="318"/>
    </location>
</feature>
<protein>
    <submittedName>
        <fullName evidence="9">Major facilitator family transporter</fullName>
    </submittedName>
</protein>
<comment type="caution">
    <text evidence="9">The sequence shown here is derived from an EMBL/GenBank/DDBJ whole genome shotgun (WGS) entry which is preliminary data.</text>
</comment>
<feature type="transmembrane region" description="Helical" evidence="7">
    <location>
        <begin position="68"/>
        <end position="88"/>
    </location>
</feature>
<proteinExistence type="predicted"/>
<dbReference type="EMBL" id="LNZB01000041">
    <property type="protein sequence ID" value="KTD78351.1"/>
    <property type="molecule type" value="Genomic_DNA"/>
</dbReference>
<feature type="domain" description="Major facilitator superfamily (MFS) profile" evidence="8">
    <location>
        <begin position="29"/>
        <end position="420"/>
    </location>
</feature>
<keyword evidence="4 7" id="KW-0812">Transmembrane</keyword>
<evidence type="ECO:0000313" key="9">
    <source>
        <dbReference type="EMBL" id="KTD78351.1"/>
    </source>
</evidence>
<feature type="transmembrane region" description="Helical" evidence="7">
    <location>
        <begin position="353"/>
        <end position="375"/>
    </location>
</feature>
<dbReference type="GO" id="GO:0005886">
    <property type="term" value="C:plasma membrane"/>
    <property type="evidence" value="ECO:0007669"/>
    <property type="project" value="UniProtKB-SubCell"/>
</dbReference>
<keyword evidence="2" id="KW-0813">Transport</keyword>
<evidence type="ECO:0000256" key="6">
    <source>
        <dbReference type="ARBA" id="ARBA00023136"/>
    </source>
</evidence>
<dbReference type="InterPro" id="IPR036259">
    <property type="entry name" value="MFS_trans_sf"/>
</dbReference>
<evidence type="ECO:0000259" key="8">
    <source>
        <dbReference type="PROSITE" id="PS50850"/>
    </source>
</evidence>
<comment type="subcellular location">
    <subcellularLocation>
        <location evidence="1">Cell membrane</location>
        <topology evidence="1">Multi-pass membrane protein</topology>
    </subcellularLocation>
</comment>
<evidence type="ECO:0000256" key="2">
    <source>
        <dbReference type="ARBA" id="ARBA00022448"/>
    </source>
</evidence>
<keyword evidence="5 7" id="KW-1133">Transmembrane helix</keyword>
<dbReference type="InterPro" id="IPR011701">
    <property type="entry name" value="MFS"/>
</dbReference>
<evidence type="ECO:0000256" key="4">
    <source>
        <dbReference type="ARBA" id="ARBA00022692"/>
    </source>
</evidence>
<evidence type="ECO:0000256" key="5">
    <source>
        <dbReference type="ARBA" id="ARBA00022989"/>
    </source>
</evidence>
<feature type="transmembrane region" description="Helical" evidence="7">
    <location>
        <begin position="95"/>
        <end position="114"/>
    </location>
</feature>
<name>A0A0W1AAI2_9GAMM</name>
<evidence type="ECO:0000256" key="1">
    <source>
        <dbReference type="ARBA" id="ARBA00004651"/>
    </source>
</evidence>